<name>A0ABV6KUQ4_9BACI</name>
<proteinExistence type="predicted"/>
<organism evidence="1 2">
    <name type="scientific">Robertmurraya beringensis</name>
    <dbReference type="NCBI Taxonomy" id="641660"/>
    <lineage>
        <taxon>Bacteria</taxon>
        <taxon>Bacillati</taxon>
        <taxon>Bacillota</taxon>
        <taxon>Bacilli</taxon>
        <taxon>Bacillales</taxon>
        <taxon>Bacillaceae</taxon>
        <taxon>Robertmurraya</taxon>
    </lineage>
</organism>
<evidence type="ECO:0000313" key="1">
    <source>
        <dbReference type="EMBL" id="MFC0475621.1"/>
    </source>
</evidence>
<dbReference type="Proteomes" id="UP001589738">
    <property type="component" value="Unassembled WGS sequence"/>
</dbReference>
<protein>
    <submittedName>
        <fullName evidence="1">Uncharacterized protein</fullName>
    </submittedName>
</protein>
<accession>A0ABV6KUQ4</accession>
<keyword evidence="2" id="KW-1185">Reference proteome</keyword>
<evidence type="ECO:0000313" key="2">
    <source>
        <dbReference type="Proteomes" id="UP001589738"/>
    </source>
</evidence>
<sequence>MNETLISLTEKYGTEVIIARILEQLKLLAHSEDKEVVQAVKELITSAGCDTEYIYTLCEYTNLATFVSDNIQVTDSSWKNKNDI</sequence>
<comment type="caution">
    <text evidence="1">The sequence shown here is derived from an EMBL/GenBank/DDBJ whole genome shotgun (WGS) entry which is preliminary data.</text>
</comment>
<dbReference type="EMBL" id="JBHLUU010000030">
    <property type="protein sequence ID" value="MFC0475621.1"/>
    <property type="molecule type" value="Genomic_DNA"/>
</dbReference>
<reference evidence="1 2" key="1">
    <citation type="submission" date="2024-09" db="EMBL/GenBank/DDBJ databases">
        <authorList>
            <person name="Sun Q."/>
            <person name="Mori K."/>
        </authorList>
    </citation>
    <scope>NUCLEOTIDE SEQUENCE [LARGE SCALE GENOMIC DNA]</scope>
    <source>
        <strain evidence="1 2">CGMCC 1.9126</strain>
    </source>
</reference>
<dbReference type="RefSeq" id="WP_160547845.1">
    <property type="nucleotide sequence ID" value="NZ_JBHLUU010000030.1"/>
</dbReference>
<gene>
    <name evidence="1" type="ORF">ACFFHF_10225</name>
</gene>